<name>A0A1B2DMA5_9BACL</name>
<dbReference type="AlphaFoldDB" id="A0A1B2DMA5"/>
<sequence length="71" mass="7871">MFFNIKIVDVVANALLKTSIYAAAFALAPQNELLATHIAANGYFHSDCFHPYLQLIEKYSLAFSMDGCLTI</sequence>
<evidence type="ECO:0000313" key="1">
    <source>
        <dbReference type="EMBL" id="ANY68835.1"/>
    </source>
</evidence>
<reference evidence="1" key="1">
    <citation type="submission" date="2016-08" db="EMBL/GenBank/DDBJ databases">
        <title>Complete Genome Seqeunce of Paenibacillus sp. BIHB 4019 from tea rhizoplane.</title>
        <authorList>
            <person name="Thakur R."/>
            <person name="Swarnkar M.K."/>
            <person name="Gulati A."/>
        </authorList>
    </citation>
    <scope>NUCLEOTIDE SEQUENCE [LARGE SCALE GENOMIC DNA]</scope>
    <source>
        <strain evidence="1">BIHB4019</strain>
    </source>
</reference>
<protein>
    <submittedName>
        <fullName evidence="1">Uncharacterized protein</fullName>
    </submittedName>
</protein>
<organism evidence="1">
    <name type="scientific">Paenibacillus sp. BIHB 4019</name>
    <dbReference type="NCBI Taxonomy" id="1870819"/>
    <lineage>
        <taxon>Bacteria</taxon>
        <taxon>Bacillati</taxon>
        <taxon>Bacillota</taxon>
        <taxon>Bacilli</taxon>
        <taxon>Bacillales</taxon>
        <taxon>Paenibacillaceae</taxon>
        <taxon>Paenibacillus</taxon>
    </lineage>
</organism>
<accession>A0A1B2DMA5</accession>
<dbReference type="EMBL" id="CP016808">
    <property type="protein sequence ID" value="ANY68835.1"/>
    <property type="molecule type" value="Genomic_DNA"/>
</dbReference>
<gene>
    <name evidence="1" type="ORF">BBD42_21930</name>
</gene>
<proteinExistence type="predicted"/>